<keyword evidence="3" id="KW-0393">Immunoglobulin domain</keyword>
<evidence type="ECO:0000256" key="1">
    <source>
        <dbReference type="ARBA" id="ARBA00022729"/>
    </source>
</evidence>
<dbReference type="PANTHER" id="PTHR44427:SF1">
    <property type="entry name" value="CARCINOEMBRYONIC ANTIGEN-RELATED CELL ADHESION MOLECULE 1"/>
    <property type="match status" value="1"/>
</dbReference>
<sequence length="335" mass="37103">MGLPNSRQGARKVMFLAGFLLSCMLQLVPAQFQPQLSLTSEPIETFVGKDVKLSLRNAPRQFAQCQWFRQSRSGRVENIFTQFGQTQGQPEKGPGHTGRETLRDGCSLYIARLTQSDAANYTVVIQPGPDQQTGQGQQFVGRNLSDSYYLQISSLMSINLNPQRPVQGQDLTLTPQNAPKQLSFCKWVIHPRGGKEKVLEYDPEDTDQQSLSQGRTTLRQDCTLHIRQLDVSDTGNYTVKIESLLNQQQQPGQQPEIGDFQVHKGQVYLDVFQQSGHDPQKGHGPQVARASASLTYNAAVVAGTLLGSLAWADALMPVFSGLFCSLTSLRRKVIP</sequence>
<protein>
    <submittedName>
        <fullName evidence="7">Carcinoembryonic antigen-related cell adhesion molecule 3-like</fullName>
    </submittedName>
</protein>
<feature type="chain" id="PRO_5041206511" evidence="5">
    <location>
        <begin position="31"/>
        <end position="335"/>
    </location>
</feature>
<dbReference type="EMBL" id="OX395133">
    <property type="protein sequence ID" value="CAI5780978.1"/>
    <property type="molecule type" value="Genomic_DNA"/>
</dbReference>
<keyword evidence="8" id="KW-1185">Reference proteome</keyword>
<evidence type="ECO:0000313" key="7">
    <source>
        <dbReference type="EMBL" id="CAI5780978.1"/>
    </source>
</evidence>
<evidence type="ECO:0000259" key="6">
    <source>
        <dbReference type="SMART" id="SM00409"/>
    </source>
</evidence>
<dbReference type="Gene3D" id="2.60.40.10">
    <property type="entry name" value="Immunoglobulins"/>
    <property type="match status" value="2"/>
</dbReference>
<comment type="similarity">
    <text evidence="4">Belongs to the immunoglobulin superfamily. CEA family.</text>
</comment>
<evidence type="ECO:0000256" key="4">
    <source>
        <dbReference type="ARBA" id="ARBA00038222"/>
    </source>
</evidence>
<dbReference type="InterPro" id="IPR036179">
    <property type="entry name" value="Ig-like_dom_sf"/>
</dbReference>
<feature type="signal peptide" evidence="5">
    <location>
        <begin position="1"/>
        <end position="30"/>
    </location>
</feature>
<dbReference type="Proteomes" id="UP001178461">
    <property type="component" value="Chromosome 8"/>
</dbReference>
<dbReference type="AlphaFoldDB" id="A0AA35KPW2"/>
<keyword evidence="1 5" id="KW-0732">Signal</keyword>
<evidence type="ECO:0000256" key="2">
    <source>
        <dbReference type="ARBA" id="ARBA00023180"/>
    </source>
</evidence>
<evidence type="ECO:0000256" key="5">
    <source>
        <dbReference type="SAM" id="SignalP"/>
    </source>
</evidence>
<dbReference type="InterPro" id="IPR050831">
    <property type="entry name" value="CEA_cell_adhesion"/>
</dbReference>
<gene>
    <name evidence="7" type="ORF">PODLI_1B005804</name>
</gene>
<dbReference type="InterPro" id="IPR013106">
    <property type="entry name" value="Ig_V-set"/>
</dbReference>
<dbReference type="PROSITE" id="PS51257">
    <property type="entry name" value="PROKAR_LIPOPROTEIN"/>
    <property type="match status" value="1"/>
</dbReference>
<dbReference type="Pfam" id="PF07686">
    <property type="entry name" value="V-set"/>
    <property type="match status" value="2"/>
</dbReference>
<feature type="domain" description="Immunoglobulin" evidence="6">
    <location>
        <begin position="160"/>
        <end position="272"/>
    </location>
</feature>
<keyword evidence="2" id="KW-0325">Glycoprotein</keyword>
<evidence type="ECO:0000313" key="8">
    <source>
        <dbReference type="Proteomes" id="UP001178461"/>
    </source>
</evidence>
<organism evidence="7 8">
    <name type="scientific">Podarcis lilfordi</name>
    <name type="common">Lilford's wall lizard</name>
    <dbReference type="NCBI Taxonomy" id="74358"/>
    <lineage>
        <taxon>Eukaryota</taxon>
        <taxon>Metazoa</taxon>
        <taxon>Chordata</taxon>
        <taxon>Craniata</taxon>
        <taxon>Vertebrata</taxon>
        <taxon>Euteleostomi</taxon>
        <taxon>Lepidosauria</taxon>
        <taxon>Squamata</taxon>
        <taxon>Bifurcata</taxon>
        <taxon>Unidentata</taxon>
        <taxon>Episquamata</taxon>
        <taxon>Laterata</taxon>
        <taxon>Lacertibaenia</taxon>
        <taxon>Lacertidae</taxon>
        <taxon>Podarcis</taxon>
    </lineage>
</organism>
<dbReference type="SUPFAM" id="SSF48726">
    <property type="entry name" value="Immunoglobulin"/>
    <property type="match status" value="2"/>
</dbReference>
<dbReference type="PANTHER" id="PTHR44427">
    <property type="entry name" value="CARCINOEMBRYONIC ANTIGEN-RELATED CELL ADHESION MOLECULE 19"/>
    <property type="match status" value="1"/>
</dbReference>
<proteinExistence type="inferred from homology"/>
<dbReference type="InterPro" id="IPR003599">
    <property type="entry name" value="Ig_sub"/>
</dbReference>
<name>A0AA35KPW2_9SAUR</name>
<feature type="domain" description="Immunoglobulin" evidence="6">
    <location>
        <begin position="40"/>
        <end position="147"/>
    </location>
</feature>
<dbReference type="InterPro" id="IPR013783">
    <property type="entry name" value="Ig-like_fold"/>
</dbReference>
<reference evidence="7" key="1">
    <citation type="submission" date="2022-12" db="EMBL/GenBank/DDBJ databases">
        <authorList>
            <person name="Alioto T."/>
            <person name="Alioto T."/>
            <person name="Gomez Garrido J."/>
        </authorList>
    </citation>
    <scope>NUCLEOTIDE SEQUENCE</scope>
</reference>
<evidence type="ECO:0000256" key="3">
    <source>
        <dbReference type="ARBA" id="ARBA00023319"/>
    </source>
</evidence>
<dbReference type="SMART" id="SM00409">
    <property type="entry name" value="IG"/>
    <property type="match status" value="2"/>
</dbReference>
<accession>A0AA35KPW2</accession>